<name>A0ABS2KLQ5_9GAMM</name>
<keyword evidence="1" id="KW-0812">Transmembrane</keyword>
<evidence type="ECO:0000313" key="2">
    <source>
        <dbReference type="EMBL" id="MBM7131869.1"/>
    </source>
</evidence>
<feature type="transmembrane region" description="Helical" evidence="1">
    <location>
        <begin position="39"/>
        <end position="60"/>
    </location>
</feature>
<gene>
    <name evidence="2" type="ORF">ISS99_20275</name>
</gene>
<organism evidence="2 3">
    <name type="scientific">Dyella mobilis</name>
    <dbReference type="NCBI Taxonomy" id="1849582"/>
    <lineage>
        <taxon>Bacteria</taxon>
        <taxon>Pseudomonadati</taxon>
        <taxon>Pseudomonadota</taxon>
        <taxon>Gammaproteobacteria</taxon>
        <taxon>Lysobacterales</taxon>
        <taxon>Rhodanobacteraceae</taxon>
        <taxon>Dyella</taxon>
    </lineage>
</organism>
<proteinExistence type="predicted"/>
<keyword evidence="1" id="KW-0472">Membrane</keyword>
<dbReference type="EMBL" id="JADIKF010000040">
    <property type="protein sequence ID" value="MBM7131869.1"/>
    <property type="molecule type" value="Genomic_DNA"/>
</dbReference>
<protein>
    <submittedName>
        <fullName evidence="2">Uncharacterized protein</fullName>
    </submittedName>
</protein>
<accession>A0ABS2KLQ5</accession>
<keyword evidence="3" id="KW-1185">Reference proteome</keyword>
<comment type="caution">
    <text evidence="2">The sequence shown here is derived from an EMBL/GenBank/DDBJ whole genome shotgun (WGS) entry which is preliminary data.</text>
</comment>
<dbReference type="RefSeq" id="WP_204633416.1">
    <property type="nucleotide sequence ID" value="NZ_BSOC01000001.1"/>
</dbReference>
<sequence length="65" mass="7134">MSNVRIASIVLSLVLAGGLIALAWYQAHGGHLILPISDLIFIVVMLFALVRFATAVIRCMRNKVR</sequence>
<keyword evidence="1" id="KW-1133">Transmembrane helix</keyword>
<evidence type="ECO:0000313" key="3">
    <source>
        <dbReference type="Proteomes" id="UP001430193"/>
    </source>
</evidence>
<dbReference type="Proteomes" id="UP001430193">
    <property type="component" value="Unassembled WGS sequence"/>
</dbReference>
<reference evidence="2" key="1">
    <citation type="submission" date="2020-10" db="EMBL/GenBank/DDBJ databases">
        <title>Phylogeny of dyella-like bacteria.</title>
        <authorList>
            <person name="Fu J."/>
        </authorList>
    </citation>
    <scope>NUCLEOTIDE SEQUENCE</scope>
    <source>
        <strain evidence="2">DHON07</strain>
    </source>
</reference>
<evidence type="ECO:0000256" key="1">
    <source>
        <dbReference type="SAM" id="Phobius"/>
    </source>
</evidence>